<reference evidence="1" key="1">
    <citation type="submission" date="2018-05" db="EMBL/GenBank/DDBJ databases">
        <authorList>
            <person name="Lanie J.A."/>
            <person name="Ng W.-L."/>
            <person name="Kazmierczak K.M."/>
            <person name="Andrzejewski T.M."/>
            <person name="Davidsen T.M."/>
            <person name="Wayne K.J."/>
            <person name="Tettelin H."/>
            <person name="Glass J.I."/>
            <person name="Rusch D."/>
            <person name="Podicherti R."/>
            <person name="Tsui H.-C.T."/>
            <person name="Winkler M.E."/>
        </authorList>
    </citation>
    <scope>NUCLEOTIDE SEQUENCE</scope>
</reference>
<organism evidence="1">
    <name type="scientific">marine metagenome</name>
    <dbReference type="NCBI Taxonomy" id="408172"/>
    <lineage>
        <taxon>unclassified sequences</taxon>
        <taxon>metagenomes</taxon>
        <taxon>ecological metagenomes</taxon>
    </lineage>
</organism>
<dbReference type="AlphaFoldDB" id="A0A382KHG6"/>
<accession>A0A382KHG6</accession>
<evidence type="ECO:0000313" key="1">
    <source>
        <dbReference type="EMBL" id="SVC23868.1"/>
    </source>
</evidence>
<name>A0A382KHG6_9ZZZZ</name>
<proteinExistence type="predicted"/>
<gene>
    <name evidence="1" type="ORF">METZ01_LOCUS276722</name>
</gene>
<sequence>MGEFTLLSENDVINDIGYNTGFNSIRITNEFGNLDSLEINGLFYRYKFINEGIKDGWLNYYAVTAYDRGDPDANLESLESSLYSNRTYVYPGVSMSDKIEWMGEPTVYPNPYRGQAIWDGYGSRNKMIWFRNIPMMAEIRIFSLAGDLVDIIQHDETYRGADINNINEQKYPVMAGGEHAWDLITMHDQATATGLYLFTVEDKSSGTIKEGKFLIIK</sequence>
<dbReference type="EMBL" id="UINC01080693">
    <property type="protein sequence ID" value="SVC23868.1"/>
    <property type="molecule type" value="Genomic_DNA"/>
</dbReference>
<protein>
    <submittedName>
        <fullName evidence="1">Uncharacterized protein</fullName>
    </submittedName>
</protein>